<gene>
    <name evidence="3" type="ORF">GCM10023216_08740</name>
</gene>
<dbReference type="InterPro" id="IPR052944">
    <property type="entry name" value="Sporulation_related"/>
</dbReference>
<accession>A0ABP8Y9E3</accession>
<name>A0ABP8Y9E3_9MICO</name>
<dbReference type="SUPFAM" id="SSF89392">
    <property type="entry name" value="Prokaryotic lipoproteins and lipoprotein localization factors"/>
    <property type="match status" value="1"/>
</dbReference>
<evidence type="ECO:0000256" key="1">
    <source>
        <dbReference type="SAM" id="MobiDB-lite"/>
    </source>
</evidence>
<dbReference type="EMBL" id="BAABID010000004">
    <property type="protein sequence ID" value="GAA4721773.1"/>
    <property type="molecule type" value="Genomic_DNA"/>
</dbReference>
<dbReference type="InterPro" id="IPR029046">
    <property type="entry name" value="LolA/LolB/LppX"/>
</dbReference>
<proteinExistence type="predicted"/>
<organism evidence="3 4">
    <name type="scientific">Isoptericola chiayiensis</name>
    <dbReference type="NCBI Taxonomy" id="579446"/>
    <lineage>
        <taxon>Bacteria</taxon>
        <taxon>Bacillati</taxon>
        <taxon>Actinomycetota</taxon>
        <taxon>Actinomycetes</taxon>
        <taxon>Micrococcales</taxon>
        <taxon>Promicromonosporaceae</taxon>
        <taxon>Isoptericola</taxon>
    </lineage>
</organism>
<keyword evidence="2" id="KW-0812">Transmembrane</keyword>
<dbReference type="Proteomes" id="UP001500956">
    <property type="component" value="Unassembled WGS sequence"/>
</dbReference>
<evidence type="ECO:0000313" key="3">
    <source>
        <dbReference type="EMBL" id="GAA4721773.1"/>
    </source>
</evidence>
<dbReference type="PANTHER" id="PTHR37507:SF2">
    <property type="entry name" value="SPORULATION PROTEIN YDCC"/>
    <property type="match status" value="1"/>
</dbReference>
<protein>
    <submittedName>
        <fullName evidence="3">Outer membrane lipoprotein carrier protein LolA</fullName>
    </submittedName>
</protein>
<sequence length="483" mass="49993">MVALERGLQAGLAVGRQVDRESLRLQATAQGPREHRLVLDHQDAHHRSMAPSGTVRVLSPVVLSLVSGGLGHSGAMNTTRTLSPRARWAVPAVVAGAVAAAFAIPAAVGAVASDDLPAVTADELVDRVANAEPVPVSGTVVYTARLGLPDVTVSELQGAGPLDLLGGSSTMRVWSDGEDSSRAALLGDVSEYSVVRSGAEAWTYSSADDEAVHYVLEPADQERYDELAQRALEPEVEGDVPAPSELADLALAQARISTDVEATDPVEVAGRAAYQVELTPQTDATLVDRIRVAVDAETWVPLRTQVWSVQDAEAPALEVGFTDVSFDAPDAGVFEFSAPAGAEVREVVVPLPEPGTTGRPSSSALGGDGDGDVAVSGTGWETVVEVSEVDVEAILGATAEGRLPEGSTGSSGADDLFEELTEAEEGELPGIPELDTRALYEQLTTPVDGGRLLSSALLSVLVTDDGRVLAGSVPPAVLEELAG</sequence>
<dbReference type="PANTHER" id="PTHR37507">
    <property type="entry name" value="SPORULATION PROTEIN YDCC"/>
    <property type="match status" value="1"/>
</dbReference>
<keyword evidence="3" id="KW-0449">Lipoprotein</keyword>
<feature type="region of interest" description="Disordered" evidence="1">
    <location>
        <begin position="351"/>
        <end position="371"/>
    </location>
</feature>
<evidence type="ECO:0000313" key="4">
    <source>
        <dbReference type="Proteomes" id="UP001500956"/>
    </source>
</evidence>
<comment type="caution">
    <text evidence="3">The sequence shown here is derived from an EMBL/GenBank/DDBJ whole genome shotgun (WGS) entry which is preliminary data.</text>
</comment>
<keyword evidence="2" id="KW-1133">Transmembrane helix</keyword>
<feature type="transmembrane region" description="Helical" evidence="2">
    <location>
        <begin position="88"/>
        <end position="112"/>
    </location>
</feature>
<dbReference type="Gene3D" id="2.50.20.10">
    <property type="entry name" value="Lipoprotein localisation LolA/LolB/LppX"/>
    <property type="match status" value="1"/>
</dbReference>
<reference evidence="4" key="1">
    <citation type="journal article" date="2019" name="Int. J. Syst. Evol. Microbiol.">
        <title>The Global Catalogue of Microorganisms (GCM) 10K type strain sequencing project: providing services to taxonomists for standard genome sequencing and annotation.</title>
        <authorList>
            <consortium name="The Broad Institute Genomics Platform"/>
            <consortium name="The Broad Institute Genome Sequencing Center for Infectious Disease"/>
            <person name="Wu L."/>
            <person name="Ma J."/>
        </authorList>
    </citation>
    <scope>NUCLEOTIDE SEQUENCE [LARGE SCALE GENOMIC DNA]</scope>
    <source>
        <strain evidence="4">JCM 18063</strain>
    </source>
</reference>
<keyword evidence="2" id="KW-0472">Membrane</keyword>
<keyword evidence="4" id="KW-1185">Reference proteome</keyword>
<evidence type="ECO:0000256" key="2">
    <source>
        <dbReference type="SAM" id="Phobius"/>
    </source>
</evidence>